<keyword evidence="1" id="KW-0812">Transmembrane</keyword>
<evidence type="ECO:0000313" key="4">
    <source>
        <dbReference type="Proteomes" id="UP001296873"/>
    </source>
</evidence>
<comment type="caution">
    <text evidence="3">The sequence shown here is derived from an EMBL/GenBank/DDBJ whole genome shotgun (WGS) entry which is preliminary data.</text>
</comment>
<proteinExistence type="predicted"/>
<evidence type="ECO:0000256" key="2">
    <source>
        <dbReference type="SAM" id="SignalP"/>
    </source>
</evidence>
<name>A0ABS1DHY9_9PROT</name>
<evidence type="ECO:0000313" key="3">
    <source>
        <dbReference type="EMBL" id="MBK1670092.1"/>
    </source>
</evidence>
<keyword evidence="1" id="KW-1133">Transmembrane helix</keyword>
<organism evidence="3 4">
    <name type="scientific">Rhodovibrio sodomensis</name>
    <dbReference type="NCBI Taxonomy" id="1088"/>
    <lineage>
        <taxon>Bacteria</taxon>
        <taxon>Pseudomonadati</taxon>
        <taxon>Pseudomonadota</taxon>
        <taxon>Alphaproteobacteria</taxon>
        <taxon>Rhodospirillales</taxon>
        <taxon>Rhodovibrionaceae</taxon>
        <taxon>Rhodovibrio</taxon>
    </lineage>
</organism>
<keyword evidence="1" id="KW-0472">Membrane</keyword>
<accession>A0ABS1DHY9</accession>
<dbReference type="EMBL" id="NRRL01000074">
    <property type="protein sequence ID" value="MBK1670092.1"/>
    <property type="molecule type" value="Genomic_DNA"/>
</dbReference>
<dbReference type="Proteomes" id="UP001296873">
    <property type="component" value="Unassembled WGS sequence"/>
</dbReference>
<feature type="chain" id="PRO_5045992539" evidence="2">
    <location>
        <begin position="20"/>
        <end position="66"/>
    </location>
</feature>
<evidence type="ECO:0000256" key="1">
    <source>
        <dbReference type="SAM" id="Phobius"/>
    </source>
</evidence>
<keyword evidence="2" id="KW-0732">Signal</keyword>
<reference evidence="3 4" key="1">
    <citation type="journal article" date="2020" name="Microorganisms">
        <title>Osmotic Adaptation and Compatible Solute Biosynthesis of Phototrophic Bacteria as Revealed from Genome Analyses.</title>
        <authorList>
            <person name="Imhoff J.F."/>
            <person name="Rahn T."/>
            <person name="Kunzel S."/>
            <person name="Keller A."/>
            <person name="Neulinger S.C."/>
        </authorList>
    </citation>
    <scope>NUCLEOTIDE SEQUENCE [LARGE SCALE GENOMIC DNA]</scope>
    <source>
        <strain evidence="3 4">DSM 9895</strain>
    </source>
</reference>
<protein>
    <submittedName>
        <fullName evidence="3">Uncharacterized protein</fullName>
    </submittedName>
</protein>
<sequence>MFQNVCRFACVVALGSAFATCLVVALVAAQRAGAIDVATYLEDGVAAVVLATLAVTRFGCRASEAR</sequence>
<gene>
    <name evidence="3" type="ORF">CKO28_18820</name>
</gene>
<dbReference type="RefSeq" id="WP_200342441.1">
    <property type="nucleotide sequence ID" value="NZ_NRRL01000074.1"/>
</dbReference>
<feature type="transmembrane region" description="Helical" evidence="1">
    <location>
        <begin position="44"/>
        <end position="60"/>
    </location>
</feature>
<feature type="signal peptide" evidence="2">
    <location>
        <begin position="1"/>
        <end position="19"/>
    </location>
</feature>
<keyword evidence="4" id="KW-1185">Reference proteome</keyword>